<reference evidence="1 2" key="1">
    <citation type="submission" date="2019-02" db="EMBL/GenBank/DDBJ databases">
        <title>Genomic Encyclopedia of Type Strains, Phase IV (KMG-IV): sequencing the most valuable type-strain genomes for metagenomic binning, comparative biology and taxonomic classification.</title>
        <authorList>
            <person name="Goeker M."/>
        </authorList>
    </citation>
    <scope>NUCLEOTIDE SEQUENCE [LARGE SCALE GENOMIC DNA]</scope>
    <source>
        <strain evidence="1 2">DSM 101727</strain>
    </source>
</reference>
<sequence>MRRRLEDYANPPDVDLRDVAALTTSRCSTLKRAAQGDLVRTGDLIADTRRRLPAHLAIAADTLIGDGLLMITKCALDEPLERLETTATGRAALCRLASNRVPRR</sequence>
<comment type="caution">
    <text evidence="1">The sequence shown here is derived from an EMBL/GenBank/DDBJ whole genome shotgun (WGS) entry which is preliminary data.</text>
</comment>
<gene>
    <name evidence="1" type="ORF">EV193_10216</name>
</gene>
<name>A0A4Q7L2V5_9PSEU</name>
<dbReference type="RefSeq" id="WP_130342942.1">
    <property type="nucleotide sequence ID" value="NZ_SGWQ01000002.1"/>
</dbReference>
<accession>A0A4Q7L2V5</accession>
<dbReference type="AlphaFoldDB" id="A0A4Q7L2V5"/>
<evidence type="ECO:0000313" key="2">
    <source>
        <dbReference type="Proteomes" id="UP000294257"/>
    </source>
</evidence>
<dbReference type="EMBL" id="SGWQ01000002">
    <property type="protein sequence ID" value="RZS43040.1"/>
    <property type="molecule type" value="Genomic_DNA"/>
</dbReference>
<keyword evidence="2" id="KW-1185">Reference proteome</keyword>
<protein>
    <submittedName>
        <fullName evidence="1">Uncharacterized protein</fullName>
    </submittedName>
</protein>
<evidence type="ECO:0000313" key="1">
    <source>
        <dbReference type="EMBL" id="RZS43040.1"/>
    </source>
</evidence>
<dbReference type="Proteomes" id="UP000294257">
    <property type="component" value="Unassembled WGS sequence"/>
</dbReference>
<organism evidence="1 2">
    <name type="scientific">Herbihabitans rhizosphaerae</name>
    <dbReference type="NCBI Taxonomy" id="1872711"/>
    <lineage>
        <taxon>Bacteria</taxon>
        <taxon>Bacillati</taxon>
        <taxon>Actinomycetota</taxon>
        <taxon>Actinomycetes</taxon>
        <taxon>Pseudonocardiales</taxon>
        <taxon>Pseudonocardiaceae</taxon>
        <taxon>Herbihabitans</taxon>
    </lineage>
</organism>
<proteinExistence type="predicted"/>